<evidence type="ECO:0000313" key="3">
    <source>
        <dbReference type="Proteomes" id="UP000676967"/>
    </source>
</evidence>
<protein>
    <recommendedName>
        <fullName evidence="1">Rhodanese domain-containing protein</fullName>
    </recommendedName>
</protein>
<feature type="domain" description="Rhodanese" evidence="1">
    <location>
        <begin position="202"/>
        <end position="232"/>
    </location>
</feature>
<evidence type="ECO:0000313" key="2">
    <source>
        <dbReference type="EMBL" id="BCJ39434.1"/>
    </source>
</evidence>
<dbReference type="InterPro" id="IPR001763">
    <property type="entry name" value="Rhodanese-like_dom"/>
</dbReference>
<sequence length="562" mass="58849">MSGWLDAALLSGAAGGAGDAARSRIFEEVRAERDGVTARRVLAWAGTELPAVRKTVFDLLDGLVFGGPEWPAAAEVAERALTGSDQTVAWAAARILVAAGGRERAGRVLESATDPVARAALVDRLVDDADPRWRSDPVPAVRLLAAVGAMRRADPGEWAALDAAIIADLEAADRMLGLSWWTAGERWAKAMVRRDREDDCYAWVARLSGMTRVYLAREAIREWRAAPGRLAPVLAGMLSEEPAAARVLMASVSATRAAADTLVRLMDDPELGAGAVVALGAAGDQRAVPRLARMMESGPGAPGLFGAVLAAVRAGVDPGALVAAARRMLATDSDQSWALRVLGACGPAAVGAVPELIARLPEAAGALGAIGPGAGPAVPALRRLFAGSATAGAAGGGWSKAIVAQALLMITGDRAPADEFLAGRPERLGRGRVEAALLSRLADHGGLTDRQHRQLRHLFERPGFPQVETAGAIWRQEGPAAAAELLEVLPQYLDDDLHGVPALRVLGAMGAHARPMLPRLDTIAESRHRLPMNVGSPDAEMRSDEILLAAVLDARERITHGK</sequence>
<accession>A0ABM7LJK0</accession>
<dbReference type="Proteomes" id="UP000676967">
    <property type="component" value="Chromosome"/>
</dbReference>
<organism evidence="2 3">
    <name type="scientific">Actinoplanes ianthinogenes</name>
    <dbReference type="NCBI Taxonomy" id="122358"/>
    <lineage>
        <taxon>Bacteria</taxon>
        <taxon>Bacillati</taxon>
        <taxon>Actinomycetota</taxon>
        <taxon>Actinomycetes</taxon>
        <taxon>Micromonosporales</taxon>
        <taxon>Micromonosporaceae</taxon>
        <taxon>Actinoplanes</taxon>
    </lineage>
</organism>
<name>A0ABM7LJK0_9ACTN</name>
<dbReference type="EMBL" id="AP023356">
    <property type="protein sequence ID" value="BCJ39434.1"/>
    <property type="molecule type" value="Genomic_DNA"/>
</dbReference>
<dbReference type="PROSITE" id="PS50206">
    <property type="entry name" value="RHODANESE_3"/>
    <property type="match status" value="1"/>
</dbReference>
<gene>
    <name evidence="2" type="ORF">Aiant_00910</name>
</gene>
<keyword evidence="3" id="KW-1185">Reference proteome</keyword>
<reference evidence="2 3" key="1">
    <citation type="submission" date="2020-08" db="EMBL/GenBank/DDBJ databases">
        <title>Whole genome shotgun sequence of Actinoplanes ianthinogenes NBRC 13996.</title>
        <authorList>
            <person name="Komaki H."/>
            <person name="Tamura T."/>
        </authorList>
    </citation>
    <scope>NUCLEOTIDE SEQUENCE [LARGE SCALE GENOMIC DNA]</scope>
    <source>
        <strain evidence="2 3">NBRC 13996</strain>
    </source>
</reference>
<dbReference type="RefSeq" id="WP_189334157.1">
    <property type="nucleotide sequence ID" value="NZ_AP023356.1"/>
</dbReference>
<evidence type="ECO:0000259" key="1">
    <source>
        <dbReference type="PROSITE" id="PS50206"/>
    </source>
</evidence>
<proteinExistence type="predicted"/>